<reference evidence="2" key="1">
    <citation type="journal article" date="2007" name="PLoS ONE">
        <title>The first genome sequence of an elite grapevine cultivar (Pinot noir Vitis vinifera L.): coping with a highly heterozygous genome.</title>
        <authorList>
            <person name="Velasco R."/>
            <person name="Zharkikh A."/>
            <person name="Troggio M."/>
            <person name="Cartwright D.A."/>
            <person name="Cestaro A."/>
            <person name="Pruss D."/>
            <person name="Pindo M."/>
            <person name="FitzGerald L.M."/>
            <person name="Vezzulli S."/>
            <person name="Reid J."/>
            <person name="Malacarne G."/>
            <person name="Iliev D."/>
            <person name="Coppola G."/>
            <person name="Wardell B."/>
            <person name="Micheletti D."/>
            <person name="Macalma T."/>
            <person name="Facci M."/>
            <person name="Mitchell J.T."/>
            <person name="Perazzolli M."/>
            <person name="Eldredge G."/>
            <person name="Gatto P."/>
            <person name="Oyzerski R."/>
            <person name="Moretto M."/>
            <person name="Gutin N."/>
            <person name="Stefanini M."/>
            <person name="Chen Y."/>
            <person name="Segala C."/>
            <person name="Davenport C."/>
            <person name="Dematte L."/>
            <person name="Mraz A."/>
            <person name="Battilana J."/>
            <person name="Stormo K."/>
            <person name="Costa F."/>
            <person name="Tao Q."/>
            <person name="Si-Ammour A."/>
            <person name="Harkins T."/>
            <person name="Lackey A."/>
            <person name="Perbost C."/>
            <person name="Taillon B."/>
            <person name="Stella A."/>
            <person name="Solovyev V."/>
            <person name="Fawcett J.A."/>
            <person name="Sterck L."/>
            <person name="Vandepoele K."/>
            <person name="Grando S.M."/>
            <person name="Toppo S."/>
            <person name="Moser C."/>
            <person name="Lanchbury J."/>
            <person name="Bogden R."/>
            <person name="Skolnick M."/>
            <person name="Sgaramella V."/>
            <person name="Bhatnagar S.K."/>
            <person name="Fontana P."/>
            <person name="Gutin A."/>
            <person name="Van de Peer Y."/>
            <person name="Salamini F."/>
            <person name="Viola R."/>
        </authorList>
    </citation>
    <scope>NUCLEOTIDE SEQUENCE</scope>
</reference>
<protein>
    <submittedName>
        <fullName evidence="2">Uncharacterized protein</fullName>
    </submittedName>
</protein>
<organism evidence="2">
    <name type="scientific">Vitis vinifera</name>
    <name type="common">Grape</name>
    <dbReference type="NCBI Taxonomy" id="29760"/>
    <lineage>
        <taxon>Eukaryota</taxon>
        <taxon>Viridiplantae</taxon>
        <taxon>Streptophyta</taxon>
        <taxon>Embryophyta</taxon>
        <taxon>Tracheophyta</taxon>
        <taxon>Spermatophyta</taxon>
        <taxon>Magnoliopsida</taxon>
        <taxon>eudicotyledons</taxon>
        <taxon>Gunneridae</taxon>
        <taxon>Pentapetalae</taxon>
        <taxon>rosids</taxon>
        <taxon>Vitales</taxon>
        <taxon>Vitaceae</taxon>
        <taxon>Viteae</taxon>
        <taxon>Vitis</taxon>
    </lineage>
</organism>
<sequence length="125" mass="14398">MAHRKETTASRAQGKRPAKPSQPAQMEACRRMRYDTTLFSSVEDYQRVFKDAGVDLSREKDFEVPSIYDTYDEQFLGWMKFEKAPNGSWIRRAEQPLAQTWGQGQVHPGVETEIEIREMGDGLDP</sequence>
<dbReference type="AlphaFoldDB" id="A5ANH4"/>
<gene>
    <name evidence="2" type="ORF">VITISV_041445</name>
</gene>
<evidence type="ECO:0000313" key="2">
    <source>
        <dbReference type="EMBL" id="CAN73600.1"/>
    </source>
</evidence>
<name>A5ANH4_VITVI</name>
<proteinExistence type="predicted"/>
<evidence type="ECO:0000256" key="1">
    <source>
        <dbReference type="SAM" id="MobiDB-lite"/>
    </source>
</evidence>
<feature type="region of interest" description="Disordered" evidence="1">
    <location>
        <begin position="1"/>
        <end position="27"/>
    </location>
</feature>
<dbReference type="EMBL" id="AM430799">
    <property type="protein sequence ID" value="CAN73600.1"/>
    <property type="molecule type" value="Genomic_DNA"/>
</dbReference>
<accession>A5ANH4</accession>